<evidence type="ECO:0000256" key="12">
    <source>
        <dbReference type="RuleBase" id="RU363047"/>
    </source>
</evidence>
<dbReference type="InterPro" id="IPR000276">
    <property type="entry name" value="GPCR_Rhodpsn"/>
</dbReference>
<evidence type="ECO:0000256" key="6">
    <source>
        <dbReference type="ARBA" id="ARBA00022989"/>
    </source>
</evidence>
<keyword evidence="6 12" id="KW-1133">Transmembrane helix</keyword>
<dbReference type="FunFam" id="1.20.1070.10:FF:000015">
    <property type="entry name" value="Olfactory receptor"/>
    <property type="match status" value="1"/>
</dbReference>
<organism evidence="14 15">
    <name type="scientific">Leptobrachium leishanense</name>
    <name type="common">Leishan spiny toad</name>
    <dbReference type="NCBI Taxonomy" id="445787"/>
    <lineage>
        <taxon>Eukaryota</taxon>
        <taxon>Metazoa</taxon>
        <taxon>Chordata</taxon>
        <taxon>Craniata</taxon>
        <taxon>Vertebrata</taxon>
        <taxon>Euteleostomi</taxon>
        <taxon>Amphibia</taxon>
        <taxon>Batrachia</taxon>
        <taxon>Anura</taxon>
        <taxon>Pelobatoidea</taxon>
        <taxon>Megophryidae</taxon>
        <taxon>Leptobrachium</taxon>
    </lineage>
</organism>
<keyword evidence="5 12" id="KW-0552">Olfaction</keyword>
<accession>A0A8C5M855</accession>
<evidence type="ECO:0000256" key="8">
    <source>
        <dbReference type="ARBA" id="ARBA00023136"/>
    </source>
</evidence>
<keyword evidence="10 11" id="KW-0807">Transducer</keyword>
<reference evidence="14" key="2">
    <citation type="submission" date="2025-09" db="UniProtKB">
        <authorList>
            <consortium name="Ensembl"/>
        </authorList>
    </citation>
    <scope>IDENTIFICATION</scope>
</reference>
<dbReference type="Proteomes" id="UP000694569">
    <property type="component" value="Unplaced"/>
</dbReference>
<evidence type="ECO:0000256" key="4">
    <source>
        <dbReference type="ARBA" id="ARBA00022692"/>
    </source>
</evidence>
<feature type="domain" description="G-protein coupled receptors family 1 profile" evidence="13">
    <location>
        <begin position="47"/>
        <end position="290"/>
    </location>
</feature>
<dbReference type="InterPro" id="IPR017452">
    <property type="entry name" value="GPCR_Rhodpsn_7TM"/>
</dbReference>
<dbReference type="PROSITE" id="PS50262">
    <property type="entry name" value="G_PROTEIN_RECEP_F1_2"/>
    <property type="match status" value="1"/>
</dbReference>
<dbReference type="PANTHER" id="PTHR26453">
    <property type="entry name" value="OLFACTORY RECEPTOR"/>
    <property type="match status" value="1"/>
</dbReference>
<feature type="transmembrane region" description="Helical" evidence="12">
    <location>
        <begin position="275"/>
        <end position="292"/>
    </location>
</feature>
<dbReference type="PRINTS" id="PR00237">
    <property type="entry name" value="GPCRRHODOPSN"/>
</dbReference>
<comment type="similarity">
    <text evidence="11">Belongs to the G-protein coupled receptor 1 family.</text>
</comment>
<feature type="transmembrane region" description="Helical" evidence="12">
    <location>
        <begin position="105"/>
        <end position="126"/>
    </location>
</feature>
<keyword evidence="7 11" id="KW-0297">G-protein coupled receptor</keyword>
<dbReference type="InterPro" id="IPR000725">
    <property type="entry name" value="Olfact_rcpt"/>
</dbReference>
<dbReference type="Pfam" id="PF13853">
    <property type="entry name" value="7tm_4"/>
    <property type="match status" value="1"/>
</dbReference>
<evidence type="ECO:0000256" key="9">
    <source>
        <dbReference type="ARBA" id="ARBA00023170"/>
    </source>
</evidence>
<dbReference type="GO" id="GO:0004930">
    <property type="term" value="F:G protein-coupled receptor activity"/>
    <property type="evidence" value="ECO:0007669"/>
    <property type="project" value="UniProtKB-KW"/>
</dbReference>
<keyword evidence="15" id="KW-1185">Reference proteome</keyword>
<evidence type="ECO:0000313" key="15">
    <source>
        <dbReference type="Proteomes" id="UP000694569"/>
    </source>
</evidence>
<dbReference type="GO" id="GO:0004984">
    <property type="term" value="F:olfactory receptor activity"/>
    <property type="evidence" value="ECO:0007669"/>
    <property type="project" value="InterPro"/>
</dbReference>
<dbReference type="GeneTree" id="ENSGT01140000282496"/>
<proteinExistence type="inferred from homology"/>
<dbReference type="PROSITE" id="PS00237">
    <property type="entry name" value="G_PROTEIN_RECEP_F1_1"/>
    <property type="match status" value="1"/>
</dbReference>
<name>A0A8C5M855_9ANUR</name>
<dbReference type="PRINTS" id="PR00245">
    <property type="entry name" value="OLFACTORYR"/>
</dbReference>
<dbReference type="Ensembl" id="ENSLLET00000009641.1">
    <property type="protein sequence ID" value="ENSLLEP00000009281.1"/>
    <property type="gene ID" value="ENSLLEG00000005929.1"/>
</dbReference>
<evidence type="ECO:0000256" key="5">
    <source>
        <dbReference type="ARBA" id="ARBA00022725"/>
    </source>
</evidence>
<keyword evidence="4 11" id="KW-0812">Transmembrane</keyword>
<reference evidence="14" key="1">
    <citation type="submission" date="2025-08" db="UniProtKB">
        <authorList>
            <consortium name="Ensembl"/>
        </authorList>
    </citation>
    <scope>IDENTIFICATION</scope>
</reference>
<evidence type="ECO:0000256" key="3">
    <source>
        <dbReference type="ARBA" id="ARBA00022606"/>
    </source>
</evidence>
<keyword evidence="2 12" id="KW-1003">Cell membrane</keyword>
<dbReference type="AlphaFoldDB" id="A0A8C5M855"/>
<keyword evidence="8 12" id="KW-0472">Membrane</keyword>
<evidence type="ECO:0000256" key="11">
    <source>
        <dbReference type="RuleBase" id="RU000688"/>
    </source>
</evidence>
<dbReference type="GO" id="GO:0005886">
    <property type="term" value="C:plasma membrane"/>
    <property type="evidence" value="ECO:0007669"/>
    <property type="project" value="UniProtKB-SubCell"/>
</dbReference>
<dbReference type="SUPFAM" id="SSF81321">
    <property type="entry name" value="Family A G protein-coupled receptor-like"/>
    <property type="match status" value="1"/>
</dbReference>
<dbReference type="Gene3D" id="1.20.1070.10">
    <property type="entry name" value="Rhodopsin 7-helix transmembrane proteins"/>
    <property type="match status" value="1"/>
</dbReference>
<feature type="transmembrane region" description="Helical" evidence="12">
    <location>
        <begin position="33"/>
        <end position="54"/>
    </location>
</feature>
<evidence type="ECO:0000256" key="2">
    <source>
        <dbReference type="ARBA" id="ARBA00022475"/>
    </source>
</evidence>
<evidence type="ECO:0000256" key="1">
    <source>
        <dbReference type="ARBA" id="ARBA00004651"/>
    </source>
</evidence>
<feature type="transmembrane region" description="Helical" evidence="12">
    <location>
        <begin position="198"/>
        <end position="224"/>
    </location>
</feature>
<comment type="subcellular location">
    <subcellularLocation>
        <location evidence="1 12">Cell membrane</location>
        <topology evidence="1 12">Multi-pass membrane protein</topology>
    </subcellularLocation>
</comment>
<keyword evidence="3 12" id="KW-0716">Sensory transduction</keyword>
<feature type="transmembrane region" description="Helical" evidence="12">
    <location>
        <begin position="147"/>
        <end position="169"/>
    </location>
</feature>
<sequence length="327" mass="37024">SWVQGGCKCQNHSSVTEFIILGFSSDPGTQIELFLIFLASFMVLLAVNGLLILVVSFDHHLHKPMYFFLVNLSIIHISSSVAFIPKMLIIFSGGDRRISFVGCTAQVFLNFLLGGCECYSLVFMAYDRYVAICKPLRYNMIMSTSACIWMIVVSWTASSIMSLVDIFFLCSKTFCGPNTVNHFFCNFPSLMILVCDDMSVLIILAFVGSAIVLLLPLLLILFSYYKIIASIKGIRFGRYKAFSSCLPHLIVVTLFYVLAIVIFTKPNSSAEKIVSVFYIIITPILNPIIYCLKNEDVRKALKRMGRLQWSVFTMSYMMANYNVRRRQ</sequence>
<evidence type="ECO:0000256" key="7">
    <source>
        <dbReference type="ARBA" id="ARBA00023040"/>
    </source>
</evidence>
<evidence type="ECO:0000256" key="10">
    <source>
        <dbReference type="ARBA" id="ARBA00023224"/>
    </source>
</evidence>
<protein>
    <recommendedName>
        <fullName evidence="12">Olfactory receptor</fullName>
    </recommendedName>
</protein>
<feature type="transmembrane region" description="Helical" evidence="12">
    <location>
        <begin position="245"/>
        <end position="263"/>
    </location>
</feature>
<evidence type="ECO:0000259" key="13">
    <source>
        <dbReference type="PROSITE" id="PS50262"/>
    </source>
</evidence>
<evidence type="ECO:0000313" key="14">
    <source>
        <dbReference type="Ensembl" id="ENSLLEP00000009281.1"/>
    </source>
</evidence>
<dbReference type="OrthoDB" id="5967898at2759"/>
<feature type="transmembrane region" description="Helical" evidence="12">
    <location>
        <begin position="66"/>
        <end position="85"/>
    </location>
</feature>
<keyword evidence="9 11" id="KW-0675">Receptor</keyword>